<comment type="subcellular location">
    <subcellularLocation>
        <location evidence="1">Cell membrane</location>
        <topology evidence="1">Multi-pass membrane protein</topology>
    </subcellularLocation>
</comment>
<sequence>MTKTTITKTQRWVLGLSALASFMVVLDLLVVATALPSIHRDLGASLEELEWTVNAYTLSFAVLLMAGAALGDRLGRRRMFAAGLVLFASASAGCALAPSVDALVVARTVQGAGAAVLMPLALALLNAAFPPERRGWATGVYGSVTALAVVLGPVLGGAVTQGLAWPWIFWINVPIALIAAPLVIFRVPESRGARERVDLAGLLLGGLAATGLVWALIRGNGAGWGSAETVGAAVLGIAALAAFVAWERRVPAPILPLRLFRSRSFSAGNSAMFFLSAAVTGAIFFTAQFFQIGQGLGPLAAGLRLLPWGVLPMVLAPSAGALADRIGARNLIAVGTLAFAAGTAALALAAAPHASYLVLVVPILLSGAGLGVATPAITRSAVSLVGPADLAKASGAFSTLRQLGGAFGVAIGGAVFAATGGYGSAALYVDGYTPAVLVAAVLTLGATAAGLTLPRAVTAVPAAAAAQPMPAGGRV</sequence>
<keyword evidence="5 7" id="KW-1133">Transmembrane helix</keyword>
<feature type="transmembrane region" description="Helical" evidence="7">
    <location>
        <begin position="229"/>
        <end position="246"/>
    </location>
</feature>
<dbReference type="NCBIfam" id="TIGR00711">
    <property type="entry name" value="efflux_EmrB"/>
    <property type="match status" value="1"/>
</dbReference>
<dbReference type="EMBL" id="JBIAZU010000008">
    <property type="protein sequence ID" value="MFF5296371.1"/>
    <property type="molecule type" value="Genomic_DNA"/>
</dbReference>
<dbReference type="PANTHER" id="PTHR42718:SF46">
    <property type="entry name" value="BLR6921 PROTEIN"/>
    <property type="match status" value="1"/>
</dbReference>
<feature type="transmembrane region" description="Helical" evidence="7">
    <location>
        <begin position="112"/>
        <end position="129"/>
    </location>
</feature>
<evidence type="ECO:0000313" key="10">
    <source>
        <dbReference type="Proteomes" id="UP001602245"/>
    </source>
</evidence>
<evidence type="ECO:0000313" key="9">
    <source>
        <dbReference type="EMBL" id="MFF5296371.1"/>
    </source>
</evidence>
<dbReference type="InterPro" id="IPR036259">
    <property type="entry name" value="MFS_trans_sf"/>
</dbReference>
<feature type="transmembrane region" description="Helical" evidence="7">
    <location>
        <begin position="305"/>
        <end position="323"/>
    </location>
</feature>
<evidence type="ECO:0000256" key="2">
    <source>
        <dbReference type="ARBA" id="ARBA00022448"/>
    </source>
</evidence>
<dbReference type="InterPro" id="IPR004638">
    <property type="entry name" value="EmrB-like"/>
</dbReference>
<evidence type="ECO:0000256" key="1">
    <source>
        <dbReference type="ARBA" id="ARBA00004651"/>
    </source>
</evidence>
<evidence type="ECO:0000256" key="4">
    <source>
        <dbReference type="ARBA" id="ARBA00022692"/>
    </source>
</evidence>
<gene>
    <name evidence="9" type="ORF">ACFY35_43625</name>
</gene>
<feature type="transmembrane region" description="Helical" evidence="7">
    <location>
        <begin position="199"/>
        <end position="217"/>
    </location>
</feature>
<evidence type="ECO:0000256" key="5">
    <source>
        <dbReference type="ARBA" id="ARBA00022989"/>
    </source>
</evidence>
<dbReference type="Gene3D" id="1.20.1250.20">
    <property type="entry name" value="MFS general substrate transporter like domains"/>
    <property type="match status" value="2"/>
</dbReference>
<feature type="transmembrane region" description="Helical" evidence="7">
    <location>
        <begin position="12"/>
        <end position="35"/>
    </location>
</feature>
<keyword evidence="4 7" id="KW-0812">Transmembrane</keyword>
<feature type="transmembrane region" description="Helical" evidence="7">
    <location>
        <begin position="435"/>
        <end position="453"/>
    </location>
</feature>
<keyword evidence="2" id="KW-0813">Transport</keyword>
<dbReference type="PRINTS" id="PR01036">
    <property type="entry name" value="TCRTETB"/>
</dbReference>
<feature type="domain" description="Major facilitator superfamily (MFS) profile" evidence="8">
    <location>
        <begin position="13"/>
        <end position="457"/>
    </location>
</feature>
<feature type="transmembrane region" description="Helical" evidence="7">
    <location>
        <begin position="356"/>
        <end position="382"/>
    </location>
</feature>
<feature type="transmembrane region" description="Helical" evidence="7">
    <location>
        <begin position="330"/>
        <end position="350"/>
    </location>
</feature>
<protein>
    <submittedName>
        <fullName evidence="9">DHA2 family efflux MFS transporter permease subunit</fullName>
    </submittedName>
</protein>
<feature type="transmembrane region" description="Helical" evidence="7">
    <location>
        <begin position="267"/>
        <end position="285"/>
    </location>
</feature>
<feature type="transmembrane region" description="Helical" evidence="7">
    <location>
        <begin position="79"/>
        <end position="100"/>
    </location>
</feature>
<keyword evidence="3" id="KW-1003">Cell membrane</keyword>
<dbReference type="Proteomes" id="UP001602245">
    <property type="component" value="Unassembled WGS sequence"/>
</dbReference>
<dbReference type="SUPFAM" id="SSF103473">
    <property type="entry name" value="MFS general substrate transporter"/>
    <property type="match status" value="1"/>
</dbReference>
<dbReference type="PROSITE" id="PS50850">
    <property type="entry name" value="MFS"/>
    <property type="match status" value="1"/>
</dbReference>
<accession>A0ABW6WVX6</accession>
<evidence type="ECO:0000256" key="3">
    <source>
        <dbReference type="ARBA" id="ARBA00022475"/>
    </source>
</evidence>
<feature type="transmembrane region" description="Helical" evidence="7">
    <location>
        <begin position="55"/>
        <end position="72"/>
    </location>
</feature>
<keyword evidence="10" id="KW-1185">Reference proteome</keyword>
<organism evidence="9 10">
    <name type="scientific">Paractinoplanes globisporus</name>
    <dbReference type="NCBI Taxonomy" id="113565"/>
    <lineage>
        <taxon>Bacteria</taxon>
        <taxon>Bacillati</taxon>
        <taxon>Actinomycetota</taxon>
        <taxon>Actinomycetes</taxon>
        <taxon>Micromonosporales</taxon>
        <taxon>Micromonosporaceae</taxon>
        <taxon>Paractinoplanes</taxon>
    </lineage>
</organism>
<name>A0ABW6WVX6_9ACTN</name>
<feature type="transmembrane region" description="Helical" evidence="7">
    <location>
        <begin position="136"/>
        <end position="155"/>
    </location>
</feature>
<feature type="transmembrane region" description="Helical" evidence="7">
    <location>
        <begin position="403"/>
        <end position="429"/>
    </location>
</feature>
<dbReference type="Pfam" id="PF07690">
    <property type="entry name" value="MFS_1"/>
    <property type="match status" value="1"/>
</dbReference>
<reference evidence="9 10" key="1">
    <citation type="submission" date="2024-10" db="EMBL/GenBank/DDBJ databases">
        <title>The Natural Products Discovery Center: Release of the First 8490 Sequenced Strains for Exploring Actinobacteria Biosynthetic Diversity.</title>
        <authorList>
            <person name="Kalkreuter E."/>
            <person name="Kautsar S.A."/>
            <person name="Yang D."/>
            <person name="Bader C.D."/>
            <person name="Teijaro C.N."/>
            <person name="Fluegel L."/>
            <person name="Davis C.M."/>
            <person name="Simpson J.R."/>
            <person name="Lauterbach L."/>
            <person name="Steele A.D."/>
            <person name="Gui C."/>
            <person name="Meng S."/>
            <person name="Li G."/>
            <person name="Viehrig K."/>
            <person name="Ye F."/>
            <person name="Su P."/>
            <person name="Kiefer A.F."/>
            <person name="Nichols A."/>
            <person name="Cepeda A.J."/>
            <person name="Yan W."/>
            <person name="Fan B."/>
            <person name="Jiang Y."/>
            <person name="Adhikari A."/>
            <person name="Zheng C.-J."/>
            <person name="Schuster L."/>
            <person name="Cowan T.M."/>
            <person name="Smanski M.J."/>
            <person name="Chevrette M.G."/>
            <person name="De Carvalho L.P.S."/>
            <person name="Shen B."/>
        </authorList>
    </citation>
    <scope>NUCLEOTIDE SEQUENCE [LARGE SCALE GENOMIC DNA]</scope>
    <source>
        <strain evidence="9 10">NPDC000087</strain>
    </source>
</reference>
<proteinExistence type="predicted"/>
<dbReference type="InterPro" id="IPR020846">
    <property type="entry name" value="MFS_dom"/>
</dbReference>
<comment type="caution">
    <text evidence="9">The sequence shown here is derived from an EMBL/GenBank/DDBJ whole genome shotgun (WGS) entry which is preliminary data.</text>
</comment>
<dbReference type="InterPro" id="IPR011701">
    <property type="entry name" value="MFS"/>
</dbReference>
<keyword evidence="6 7" id="KW-0472">Membrane</keyword>
<dbReference type="RefSeq" id="WP_020517140.1">
    <property type="nucleotide sequence ID" value="NZ_JBIAZU010000008.1"/>
</dbReference>
<evidence type="ECO:0000256" key="6">
    <source>
        <dbReference type="ARBA" id="ARBA00023136"/>
    </source>
</evidence>
<evidence type="ECO:0000256" key="7">
    <source>
        <dbReference type="SAM" id="Phobius"/>
    </source>
</evidence>
<evidence type="ECO:0000259" key="8">
    <source>
        <dbReference type="PROSITE" id="PS50850"/>
    </source>
</evidence>
<feature type="transmembrane region" description="Helical" evidence="7">
    <location>
        <begin position="167"/>
        <end position="187"/>
    </location>
</feature>
<dbReference type="PANTHER" id="PTHR42718">
    <property type="entry name" value="MAJOR FACILITATOR SUPERFAMILY MULTIDRUG TRANSPORTER MFSC"/>
    <property type="match status" value="1"/>
</dbReference>